<keyword evidence="2" id="KW-0574">Periplasm</keyword>
<dbReference type="InterPro" id="IPR027304">
    <property type="entry name" value="Trigger_fact/SurA_dom_sf"/>
</dbReference>
<dbReference type="STRING" id="398767.Glov_0698"/>
<dbReference type="Gene3D" id="1.10.4030.10">
    <property type="entry name" value="Porin chaperone SurA, peptide-binding domain"/>
    <property type="match status" value="1"/>
</dbReference>
<feature type="domain" description="PpiC" evidence="8">
    <location>
        <begin position="202"/>
        <end position="304"/>
    </location>
</feature>
<evidence type="ECO:0000256" key="1">
    <source>
        <dbReference type="ARBA" id="ARBA00022729"/>
    </source>
</evidence>
<keyword evidence="5 6" id="KW-0413">Isomerase</keyword>
<evidence type="ECO:0000256" key="4">
    <source>
        <dbReference type="ARBA" id="ARBA00023186"/>
    </source>
</evidence>
<dbReference type="InterPro" id="IPR000297">
    <property type="entry name" value="PPIase_PpiC"/>
</dbReference>
<dbReference type="PROSITE" id="PS51257">
    <property type="entry name" value="PROKAR_LIPOPROTEIN"/>
    <property type="match status" value="1"/>
</dbReference>
<keyword evidence="1 7" id="KW-0732">Signal</keyword>
<dbReference type="RefSeq" id="WP_012468780.1">
    <property type="nucleotide sequence ID" value="NC_010814.1"/>
</dbReference>
<organism evidence="9 10">
    <name type="scientific">Trichlorobacter lovleyi (strain ATCC BAA-1151 / DSM 17278 / SZ)</name>
    <name type="common">Geobacter lovleyi</name>
    <dbReference type="NCBI Taxonomy" id="398767"/>
    <lineage>
        <taxon>Bacteria</taxon>
        <taxon>Pseudomonadati</taxon>
        <taxon>Thermodesulfobacteriota</taxon>
        <taxon>Desulfuromonadia</taxon>
        <taxon>Geobacterales</taxon>
        <taxon>Geobacteraceae</taxon>
        <taxon>Trichlorobacter</taxon>
    </lineage>
</organism>
<dbReference type="Gene3D" id="3.10.50.40">
    <property type="match status" value="1"/>
</dbReference>
<dbReference type="eggNOG" id="COG0760">
    <property type="taxonomic scope" value="Bacteria"/>
</dbReference>
<dbReference type="Proteomes" id="UP000002420">
    <property type="component" value="Chromosome"/>
</dbReference>
<keyword evidence="3 6" id="KW-0697">Rotamase</keyword>
<evidence type="ECO:0000256" key="2">
    <source>
        <dbReference type="ARBA" id="ARBA00022764"/>
    </source>
</evidence>
<dbReference type="Pfam" id="PF09312">
    <property type="entry name" value="SurA_N"/>
    <property type="match status" value="1"/>
</dbReference>
<dbReference type="InterPro" id="IPR046357">
    <property type="entry name" value="PPIase_dom_sf"/>
</dbReference>
<dbReference type="GO" id="GO:0003755">
    <property type="term" value="F:peptidyl-prolyl cis-trans isomerase activity"/>
    <property type="evidence" value="ECO:0007669"/>
    <property type="project" value="UniProtKB-KW"/>
</dbReference>
<dbReference type="PANTHER" id="PTHR47637:SF1">
    <property type="entry name" value="CHAPERONE SURA"/>
    <property type="match status" value="1"/>
</dbReference>
<keyword evidence="4" id="KW-0143">Chaperone</keyword>
<protein>
    <submittedName>
        <fullName evidence="9">PpiC-type peptidyl-prolyl cis-trans isomerase</fullName>
    </submittedName>
</protein>
<evidence type="ECO:0000256" key="3">
    <source>
        <dbReference type="ARBA" id="ARBA00023110"/>
    </source>
</evidence>
<name>B3E410_TRIL1</name>
<evidence type="ECO:0000256" key="6">
    <source>
        <dbReference type="PROSITE-ProRule" id="PRU00278"/>
    </source>
</evidence>
<reference evidence="9 10" key="1">
    <citation type="submission" date="2008-05" db="EMBL/GenBank/DDBJ databases">
        <title>Complete sequence of chromosome of Geobacter lovleyi SZ.</title>
        <authorList>
            <consortium name="US DOE Joint Genome Institute"/>
            <person name="Lucas S."/>
            <person name="Copeland A."/>
            <person name="Lapidus A."/>
            <person name="Glavina del Rio T."/>
            <person name="Dalin E."/>
            <person name="Tice H."/>
            <person name="Bruce D."/>
            <person name="Goodwin L."/>
            <person name="Pitluck S."/>
            <person name="Chertkov O."/>
            <person name="Meincke L."/>
            <person name="Brettin T."/>
            <person name="Detter J.C."/>
            <person name="Han C."/>
            <person name="Tapia R."/>
            <person name="Kuske C.R."/>
            <person name="Schmutz J."/>
            <person name="Larimer F."/>
            <person name="Land M."/>
            <person name="Hauser L."/>
            <person name="Kyrpides N."/>
            <person name="Mikhailova N."/>
            <person name="Sung Y."/>
            <person name="Fletcher K.E."/>
            <person name="Ritalahti K.M."/>
            <person name="Loeffler F.E."/>
            <person name="Richardson P."/>
        </authorList>
    </citation>
    <scope>NUCLEOTIDE SEQUENCE [LARGE SCALE GENOMIC DNA]</scope>
    <source>
        <strain evidence="10">ATCC BAA-1151 / DSM 17278 / SZ</strain>
    </source>
</reference>
<dbReference type="PROSITE" id="PS50198">
    <property type="entry name" value="PPIC_PPIASE_2"/>
    <property type="match status" value="1"/>
</dbReference>
<dbReference type="SUPFAM" id="SSF109998">
    <property type="entry name" value="Triger factor/SurA peptide-binding domain-like"/>
    <property type="match status" value="1"/>
</dbReference>
<sequence length="355" mass="39651">MNHLRLLSLASLLSISLLGGCASTPDVITDTAKQQPPTLTVPKLAPLPAGAKRINGVAAIVNDDIITFREVLRESQAVIQDAQKKGLVDDTARHNLRVMVLDRLIEKLLTEQKIKELGIKIGDDEIRQAIDDVKRQNNNMTQSQLEAALKSQGYTFAQYEVQLREQLERLRLVSMEVRSKIYVSEKEAEEYYQSHLSSYAEEETFKASHIFIKVDEKAPADQIQQAMNKALKVLFEARQGKDFAQLAREYSDDAAAKKDGGSLGTFKRGEMLADLEKAILPLKPGEVGELVSTPSGLHIVKLDERSSGKVKPFETVKADISDLLYRQKQDSRFTSWMKELRTKASIEIKDGTGLI</sequence>
<gene>
    <name evidence="9" type="ordered locus">Glov_0698</name>
</gene>
<dbReference type="Pfam" id="PF00639">
    <property type="entry name" value="Rotamase"/>
    <property type="match status" value="1"/>
</dbReference>
<evidence type="ECO:0000313" key="10">
    <source>
        <dbReference type="Proteomes" id="UP000002420"/>
    </source>
</evidence>
<feature type="signal peptide" evidence="7">
    <location>
        <begin position="1"/>
        <end position="22"/>
    </location>
</feature>
<dbReference type="SUPFAM" id="SSF54534">
    <property type="entry name" value="FKBP-like"/>
    <property type="match status" value="1"/>
</dbReference>
<feature type="chain" id="PRO_5007185931" evidence="7">
    <location>
        <begin position="23"/>
        <end position="355"/>
    </location>
</feature>
<dbReference type="OrthoDB" id="14196at2"/>
<proteinExistence type="predicted"/>
<dbReference type="InterPro" id="IPR050280">
    <property type="entry name" value="OMP_Chaperone_SurA"/>
</dbReference>
<dbReference type="AlphaFoldDB" id="B3E410"/>
<dbReference type="EMBL" id="CP001089">
    <property type="protein sequence ID" value="ACD94424.1"/>
    <property type="molecule type" value="Genomic_DNA"/>
</dbReference>
<evidence type="ECO:0000259" key="8">
    <source>
        <dbReference type="PROSITE" id="PS50198"/>
    </source>
</evidence>
<evidence type="ECO:0000256" key="7">
    <source>
        <dbReference type="SAM" id="SignalP"/>
    </source>
</evidence>
<dbReference type="InterPro" id="IPR015391">
    <property type="entry name" value="SurA_N"/>
</dbReference>
<keyword evidence="10" id="KW-1185">Reference proteome</keyword>
<evidence type="ECO:0000313" key="9">
    <source>
        <dbReference type="EMBL" id="ACD94424.1"/>
    </source>
</evidence>
<dbReference type="PANTHER" id="PTHR47637">
    <property type="entry name" value="CHAPERONE SURA"/>
    <property type="match status" value="1"/>
</dbReference>
<accession>B3E410</accession>
<dbReference type="KEGG" id="glo:Glov_0698"/>
<dbReference type="HOGENOM" id="CLU_034646_5_0_7"/>
<evidence type="ECO:0000256" key="5">
    <source>
        <dbReference type="ARBA" id="ARBA00023235"/>
    </source>
</evidence>